<evidence type="ECO:0000313" key="2">
    <source>
        <dbReference type="EMBL" id="MDN5215089.1"/>
    </source>
</evidence>
<accession>A0ABT8LBC7</accession>
<keyword evidence="3" id="KW-1185">Reference proteome</keyword>
<dbReference type="EMBL" id="JAUJEB010000006">
    <property type="protein sequence ID" value="MDN5215089.1"/>
    <property type="molecule type" value="Genomic_DNA"/>
</dbReference>
<dbReference type="Pfam" id="PF14280">
    <property type="entry name" value="DUF4365"/>
    <property type="match status" value="1"/>
</dbReference>
<evidence type="ECO:0000259" key="1">
    <source>
        <dbReference type="Pfam" id="PF14280"/>
    </source>
</evidence>
<protein>
    <submittedName>
        <fullName evidence="2">DUF4365 domain-containing protein</fullName>
    </submittedName>
</protein>
<sequence>MGKLFDSKPAKFPKNNSEEYNSVIKLLDILDKNRIKPDPKLIDKFPNTDGEITVVDELQHPIGKCEIQIKTLPDTKVKTPKYQCDLPFLSHCETSLLPVILIAVNAQSEIAYWLHIDRITLEDLSKKIKGDSISVSFPFNNQITRTEKKYIDEWTGIIEKYIERKLESEALEKYKKKYEELIEIVKSYPRPQHSIGIEDLKSLNIFIDTLNNSFDIEFLAIKEVVFPGFWKISITYTDFDENRLSFAIIPIQYGENDLLLREMTSMTPIIRDRMARNIISHYMENPIKKAPVEYAFSLIKNETLEVIEKRYLKLICNPLVFESLTEFYDYSHSILPFELKDYFDIKDFAEVINDYIPIWVEEFSKISKNVPINNTLYFDIENVFWCNFPEDLDKVTEIAKARFSKNEFSEFKIQYINKEFSIEDLKDSLEFLKNQELSKFKRPFPSKSYDKPSGFVYSWYTPDTAFEKLRFVYSELPKVYDLFIKTYFNKLYEDLRYYCSFDLLIVNINYGTIFKALSDSPSIELYYLKSIEESKPDTRLFLNSEECPLSRTNHYEAYNNGIEIDGIKYKLISSSFGIIDGLYDKSTLQTLLYKTLKSRFEDYFKTKTSNKYG</sequence>
<dbReference type="RefSeq" id="WP_346760428.1">
    <property type="nucleotide sequence ID" value="NZ_JAUJEB010000006.1"/>
</dbReference>
<reference evidence="2" key="1">
    <citation type="submission" date="2023-06" db="EMBL/GenBank/DDBJ databases">
        <title>Genomic of Agaribacillus aureum.</title>
        <authorList>
            <person name="Wang G."/>
        </authorList>
    </citation>
    <scope>NUCLEOTIDE SEQUENCE</scope>
    <source>
        <strain evidence="2">BMA12</strain>
    </source>
</reference>
<proteinExistence type="predicted"/>
<name>A0ABT8LBC7_9BACT</name>
<feature type="domain" description="DUF4365" evidence="1">
    <location>
        <begin position="47"/>
        <end position="151"/>
    </location>
</feature>
<dbReference type="Proteomes" id="UP001172083">
    <property type="component" value="Unassembled WGS sequence"/>
</dbReference>
<comment type="caution">
    <text evidence="2">The sequence shown here is derived from an EMBL/GenBank/DDBJ whole genome shotgun (WGS) entry which is preliminary data.</text>
</comment>
<dbReference type="InterPro" id="IPR025375">
    <property type="entry name" value="DUF4365"/>
</dbReference>
<organism evidence="2 3">
    <name type="scientific">Agaribacillus aureus</name>
    <dbReference type="NCBI Taxonomy" id="3051825"/>
    <lineage>
        <taxon>Bacteria</taxon>
        <taxon>Pseudomonadati</taxon>
        <taxon>Bacteroidota</taxon>
        <taxon>Cytophagia</taxon>
        <taxon>Cytophagales</taxon>
        <taxon>Splendidivirgaceae</taxon>
        <taxon>Agaribacillus</taxon>
    </lineage>
</organism>
<evidence type="ECO:0000313" key="3">
    <source>
        <dbReference type="Proteomes" id="UP001172083"/>
    </source>
</evidence>
<gene>
    <name evidence="2" type="ORF">QQ020_23610</name>
</gene>